<protein>
    <submittedName>
        <fullName evidence="1">Uncharacterized protein</fullName>
    </submittedName>
</protein>
<gene>
    <name evidence="1" type="ORF">HYDPIDRAFT_116706</name>
</gene>
<keyword evidence="2" id="KW-1185">Reference proteome</keyword>
<name>A0A0C9VSH1_9AGAM</name>
<evidence type="ECO:0000313" key="1">
    <source>
        <dbReference type="EMBL" id="KIJ60845.1"/>
    </source>
</evidence>
<evidence type="ECO:0000313" key="2">
    <source>
        <dbReference type="Proteomes" id="UP000053820"/>
    </source>
</evidence>
<dbReference type="HOGENOM" id="CLU_2542849_0_0_1"/>
<proteinExistence type="predicted"/>
<dbReference type="EMBL" id="KN839868">
    <property type="protein sequence ID" value="KIJ60845.1"/>
    <property type="molecule type" value="Genomic_DNA"/>
</dbReference>
<sequence length="83" mass="9630">MQSVLHLRHIWPRLRIRYAPGFVSQQAMPLKYRPNTARTSQARGRRDLCSLKTTLTTMLANFLLQWVAFTPAKEMTSSVPRET</sequence>
<dbReference type="AlphaFoldDB" id="A0A0C9VSH1"/>
<reference evidence="1 2" key="1">
    <citation type="submission" date="2014-04" db="EMBL/GenBank/DDBJ databases">
        <title>Evolutionary Origins and Diversification of the Mycorrhizal Mutualists.</title>
        <authorList>
            <consortium name="DOE Joint Genome Institute"/>
            <consortium name="Mycorrhizal Genomics Consortium"/>
            <person name="Kohler A."/>
            <person name="Kuo A."/>
            <person name="Nagy L.G."/>
            <person name="Floudas D."/>
            <person name="Copeland A."/>
            <person name="Barry K.W."/>
            <person name="Cichocki N."/>
            <person name="Veneault-Fourrey C."/>
            <person name="LaButti K."/>
            <person name="Lindquist E.A."/>
            <person name="Lipzen A."/>
            <person name="Lundell T."/>
            <person name="Morin E."/>
            <person name="Murat C."/>
            <person name="Riley R."/>
            <person name="Ohm R."/>
            <person name="Sun H."/>
            <person name="Tunlid A."/>
            <person name="Henrissat B."/>
            <person name="Grigoriev I.V."/>
            <person name="Hibbett D.S."/>
            <person name="Martin F."/>
        </authorList>
    </citation>
    <scope>NUCLEOTIDE SEQUENCE [LARGE SCALE GENOMIC DNA]</scope>
    <source>
        <strain evidence="1 2">MD-312</strain>
    </source>
</reference>
<dbReference type="Proteomes" id="UP000053820">
    <property type="component" value="Unassembled WGS sequence"/>
</dbReference>
<organism evidence="1 2">
    <name type="scientific">Hydnomerulius pinastri MD-312</name>
    <dbReference type="NCBI Taxonomy" id="994086"/>
    <lineage>
        <taxon>Eukaryota</taxon>
        <taxon>Fungi</taxon>
        <taxon>Dikarya</taxon>
        <taxon>Basidiomycota</taxon>
        <taxon>Agaricomycotina</taxon>
        <taxon>Agaricomycetes</taxon>
        <taxon>Agaricomycetidae</taxon>
        <taxon>Boletales</taxon>
        <taxon>Boletales incertae sedis</taxon>
        <taxon>Leucogyrophana</taxon>
    </lineage>
</organism>
<accession>A0A0C9VSH1</accession>